<evidence type="ECO:0008006" key="3">
    <source>
        <dbReference type="Google" id="ProtNLM"/>
    </source>
</evidence>
<comment type="caution">
    <text evidence="1">The sequence shown here is derived from an EMBL/GenBank/DDBJ whole genome shotgun (WGS) entry which is preliminary data.</text>
</comment>
<protein>
    <recommendedName>
        <fullName evidence="3">Transposase IS116/IS110/IS902 family protein</fullName>
    </recommendedName>
</protein>
<reference evidence="1" key="1">
    <citation type="journal article" date="2016" name="Front. Microbiol.">
        <title>Genome Sequence of the Piezophilic, Mesophilic Sulfate-Reducing Bacterium Desulfovibrio indicus J2T.</title>
        <authorList>
            <person name="Cao J."/>
            <person name="Maignien L."/>
            <person name="Shao Z."/>
            <person name="Alain K."/>
            <person name="Jebbar M."/>
        </authorList>
    </citation>
    <scope>NUCLEOTIDE SEQUENCE</scope>
    <source>
        <strain evidence="1">NBRC 103626</strain>
    </source>
</reference>
<dbReference type="Proteomes" id="UP001055108">
    <property type="component" value="Unassembled WGS sequence"/>
</dbReference>
<gene>
    <name evidence="1" type="ORF">NBEOAGPD_1472</name>
</gene>
<organism evidence="1 2">
    <name type="scientific">Methylobacterium gregans</name>
    <dbReference type="NCBI Taxonomy" id="374424"/>
    <lineage>
        <taxon>Bacteria</taxon>
        <taxon>Pseudomonadati</taxon>
        <taxon>Pseudomonadota</taxon>
        <taxon>Alphaproteobacteria</taxon>
        <taxon>Hyphomicrobiales</taxon>
        <taxon>Methylobacteriaceae</taxon>
        <taxon>Methylobacterium</taxon>
    </lineage>
</organism>
<sequence>MAIKAGCGVDPWGRTLAAHGRTVRMMSPAYARNNVKADRTDDHDIDAIAEAGAHPMMRFVAIAFEAQVDVQTLDRVRHQFAGDARR</sequence>
<name>A0AA37MAW6_9HYPH</name>
<dbReference type="EMBL" id="BPQM01000029">
    <property type="protein sequence ID" value="GJD78258.1"/>
    <property type="molecule type" value="Genomic_DNA"/>
</dbReference>
<evidence type="ECO:0000313" key="2">
    <source>
        <dbReference type="Proteomes" id="UP001055108"/>
    </source>
</evidence>
<dbReference type="AlphaFoldDB" id="A0AA37MAW6"/>
<dbReference type="RefSeq" id="WP_238301972.1">
    <property type="nucleotide sequence ID" value="NZ_BPQM01000029.1"/>
</dbReference>
<proteinExistence type="predicted"/>
<reference evidence="1" key="2">
    <citation type="submission" date="2021-08" db="EMBL/GenBank/DDBJ databases">
        <authorList>
            <person name="Tani A."/>
            <person name="Ola A."/>
            <person name="Ogura Y."/>
            <person name="Katsura K."/>
            <person name="Hayashi T."/>
        </authorList>
    </citation>
    <scope>NUCLEOTIDE SEQUENCE</scope>
    <source>
        <strain evidence="1">NBRC 103626</strain>
    </source>
</reference>
<evidence type="ECO:0000313" key="1">
    <source>
        <dbReference type="EMBL" id="GJD78258.1"/>
    </source>
</evidence>
<keyword evidence="2" id="KW-1185">Reference proteome</keyword>
<accession>A0AA37MAW6</accession>